<dbReference type="InterPro" id="IPR011335">
    <property type="entry name" value="Restrct_endonuc-II-like"/>
</dbReference>
<evidence type="ECO:0000259" key="1">
    <source>
        <dbReference type="Pfam" id="PF05685"/>
    </source>
</evidence>
<comment type="caution">
    <text evidence="2">The sequence shown here is derived from an EMBL/GenBank/DDBJ whole genome shotgun (WGS) entry which is preliminary data.</text>
</comment>
<dbReference type="PANTHER" id="PTHR36558">
    <property type="entry name" value="GLR1098 PROTEIN"/>
    <property type="match status" value="1"/>
</dbReference>
<dbReference type="SUPFAM" id="SSF52980">
    <property type="entry name" value="Restriction endonuclease-like"/>
    <property type="match status" value="1"/>
</dbReference>
<reference evidence="2" key="1">
    <citation type="journal article" date="2023" name="Int. J. Syst. Evol. Microbiol.">
        <title>&lt;i&gt;Clostridium folliculivorans&lt;/i&gt; sp. nov., isolated from soil samples of an organic paddy in Japan.</title>
        <authorList>
            <person name="Tazawa J."/>
            <person name="Kobayashi H."/>
            <person name="Tanizawa Y."/>
            <person name="Uchino A."/>
            <person name="Tanaka F."/>
            <person name="Urashima Y."/>
            <person name="Miura S."/>
            <person name="Sakamoto M."/>
            <person name="Ohkuma M."/>
            <person name="Tohno M."/>
        </authorList>
    </citation>
    <scope>NUCLEOTIDE SEQUENCE</scope>
    <source>
        <strain evidence="2">D1-1</strain>
    </source>
</reference>
<dbReference type="CDD" id="cd06260">
    <property type="entry name" value="DUF820-like"/>
    <property type="match status" value="1"/>
</dbReference>
<dbReference type="AlphaFoldDB" id="A0A9W5Y5T8"/>
<dbReference type="EMBL" id="BQXY01000010">
    <property type="protein sequence ID" value="GKU27261.1"/>
    <property type="molecule type" value="Genomic_DNA"/>
</dbReference>
<dbReference type="Gene3D" id="3.90.1570.10">
    <property type="entry name" value="tt1808, chain A"/>
    <property type="match status" value="1"/>
</dbReference>
<evidence type="ECO:0000313" key="2">
    <source>
        <dbReference type="EMBL" id="GKU27261.1"/>
    </source>
</evidence>
<keyword evidence="3" id="KW-1185">Reference proteome</keyword>
<feature type="domain" description="Putative restriction endonuclease" evidence="1">
    <location>
        <begin position="1"/>
        <end position="153"/>
    </location>
</feature>
<proteinExistence type="predicted"/>
<organism evidence="2 3">
    <name type="scientific">Clostridium folliculivorans</name>
    <dbReference type="NCBI Taxonomy" id="2886038"/>
    <lineage>
        <taxon>Bacteria</taxon>
        <taxon>Bacillati</taxon>
        <taxon>Bacillota</taxon>
        <taxon>Clostridia</taxon>
        <taxon>Eubacteriales</taxon>
        <taxon>Clostridiaceae</taxon>
        <taxon>Clostridium</taxon>
    </lineage>
</organism>
<dbReference type="Proteomes" id="UP001057868">
    <property type="component" value="Unassembled WGS sequence"/>
</dbReference>
<name>A0A9W5Y5T8_9CLOT</name>
<gene>
    <name evidence="2" type="ORF">CFOLD11_40880</name>
</gene>
<dbReference type="InterPro" id="IPR008538">
    <property type="entry name" value="Uma2"/>
</dbReference>
<dbReference type="Pfam" id="PF05685">
    <property type="entry name" value="Uma2"/>
    <property type="match status" value="1"/>
</dbReference>
<protein>
    <recommendedName>
        <fullName evidence="1">Putative restriction endonuclease domain-containing protein</fullName>
    </recommendedName>
</protein>
<dbReference type="InterPro" id="IPR012296">
    <property type="entry name" value="Nuclease_put_TT1808"/>
</dbReference>
<sequence length="157" mass="18172">MSPAPSRVHQEISGELFFKIRLYLQNKKCKVYVAPFDVRLYNDDEYDDSKVANVVQPDITIICDESKLDERGAKGTPDFIIEIVSPSSTFLDYVKKLNLYGDYGVREYWIVNPVKRNILVYKITESDNYGTPEIYNENDSIRVSIFDDLVIDLATIW</sequence>
<evidence type="ECO:0000313" key="3">
    <source>
        <dbReference type="Proteomes" id="UP001057868"/>
    </source>
</evidence>
<accession>A0A9W5Y5T8</accession>
<dbReference type="PANTHER" id="PTHR36558:SF1">
    <property type="entry name" value="RESTRICTION ENDONUCLEASE DOMAIN-CONTAINING PROTEIN-RELATED"/>
    <property type="match status" value="1"/>
</dbReference>